<dbReference type="AlphaFoldDB" id="A0AAJ0D163"/>
<accession>A0AAJ0D163</accession>
<proteinExistence type="predicted"/>
<comment type="caution">
    <text evidence="1">The sequence shown here is derived from an EMBL/GenBank/DDBJ whole genome shotgun (WGS) entry which is preliminary data.</text>
</comment>
<gene>
    <name evidence="1" type="ORF">QQS21_000911</name>
</gene>
<protein>
    <submittedName>
        <fullName evidence="1">Uncharacterized protein</fullName>
    </submittedName>
</protein>
<dbReference type="Proteomes" id="UP001251528">
    <property type="component" value="Unassembled WGS sequence"/>
</dbReference>
<evidence type="ECO:0000313" key="1">
    <source>
        <dbReference type="EMBL" id="KAK2612982.1"/>
    </source>
</evidence>
<dbReference type="EMBL" id="JASWJB010000009">
    <property type="protein sequence ID" value="KAK2612982.1"/>
    <property type="molecule type" value="Genomic_DNA"/>
</dbReference>
<keyword evidence="2" id="KW-1185">Reference proteome</keyword>
<sequence length="167" mass="17997">MQQRPRDEREGGLARPFDGLSMGELDAKVDEFITISGLNEHNKLFKRGIVLAQTLRYECPGNDANLDGPVDATGAVLVNQEEANALELEGLPVAVKNILRMLKAYPATTYWLIACCSLAALVQGFDETAVNGGEYFTITIRPNGDDDAGRLGLVNAAPYLLSAIACL</sequence>
<name>A0AAJ0D163_9HYPO</name>
<organism evidence="1 2">
    <name type="scientific">Conoideocrella luteorostrata</name>
    <dbReference type="NCBI Taxonomy" id="1105319"/>
    <lineage>
        <taxon>Eukaryota</taxon>
        <taxon>Fungi</taxon>
        <taxon>Dikarya</taxon>
        <taxon>Ascomycota</taxon>
        <taxon>Pezizomycotina</taxon>
        <taxon>Sordariomycetes</taxon>
        <taxon>Hypocreomycetidae</taxon>
        <taxon>Hypocreales</taxon>
        <taxon>Clavicipitaceae</taxon>
        <taxon>Conoideocrella</taxon>
    </lineage>
</organism>
<evidence type="ECO:0000313" key="2">
    <source>
        <dbReference type="Proteomes" id="UP001251528"/>
    </source>
</evidence>
<reference evidence="1" key="1">
    <citation type="submission" date="2023-06" db="EMBL/GenBank/DDBJ databases">
        <title>Conoideocrella luteorostrata (Hypocreales: Clavicipitaceae), a potential biocontrol fungus for elongate hemlock scale in United States Christmas tree production areas.</title>
        <authorList>
            <person name="Barrett H."/>
            <person name="Lovett B."/>
            <person name="Macias A.M."/>
            <person name="Stajich J.E."/>
            <person name="Kasson M.T."/>
        </authorList>
    </citation>
    <scope>NUCLEOTIDE SEQUENCE</scope>
    <source>
        <strain evidence="1">ARSEF 14590</strain>
    </source>
</reference>